<name>A0A285T294_9HYPH</name>
<accession>A0A285T294</accession>
<dbReference type="OrthoDB" id="8361056at2"/>
<reference evidence="2 3" key="1">
    <citation type="submission" date="2017-08" db="EMBL/GenBank/DDBJ databases">
        <authorList>
            <person name="de Groot N.N."/>
        </authorList>
    </citation>
    <scope>NUCLEOTIDE SEQUENCE [LARGE SCALE GENOMIC DNA]</scope>
    <source>
        <strain evidence="2 3">USBA 352</strain>
    </source>
</reference>
<evidence type="ECO:0000313" key="2">
    <source>
        <dbReference type="EMBL" id="SOC14800.1"/>
    </source>
</evidence>
<dbReference type="RefSeq" id="WP_097175450.1">
    <property type="nucleotide sequence ID" value="NZ_OBML01000008.1"/>
</dbReference>
<dbReference type="EMBL" id="OBML01000008">
    <property type="protein sequence ID" value="SOC14800.1"/>
    <property type="molecule type" value="Genomic_DNA"/>
</dbReference>
<dbReference type="AlphaFoldDB" id="A0A285T294"/>
<proteinExistence type="predicted"/>
<keyword evidence="3" id="KW-1185">Reference proteome</keyword>
<evidence type="ECO:0008006" key="4">
    <source>
        <dbReference type="Google" id="ProtNLM"/>
    </source>
</evidence>
<evidence type="ECO:0000313" key="3">
    <source>
        <dbReference type="Proteomes" id="UP000219331"/>
    </source>
</evidence>
<gene>
    <name evidence="2" type="ORF">SAMN05421512_10810</name>
</gene>
<evidence type="ECO:0000256" key="1">
    <source>
        <dbReference type="SAM" id="MobiDB-lite"/>
    </source>
</evidence>
<feature type="region of interest" description="Disordered" evidence="1">
    <location>
        <begin position="236"/>
        <end position="288"/>
    </location>
</feature>
<dbReference type="SUPFAM" id="SSF69279">
    <property type="entry name" value="Phage tail proteins"/>
    <property type="match status" value="1"/>
</dbReference>
<feature type="compositionally biased region" description="Basic and acidic residues" evidence="1">
    <location>
        <begin position="236"/>
        <end position="245"/>
    </location>
</feature>
<organism evidence="2 3">
    <name type="scientific">Stappia indica</name>
    <dbReference type="NCBI Taxonomy" id="538381"/>
    <lineage>
        <taxon>Bacteria</taxon>
        <taxon>Pseudomonadati</taxon>
        <taxon>Pseudomonadota</taxon>
        <taxon>Alphaproteobacteria</taxon>
        <taxon>Hyphomicrobiales</taxon>
        <taxon>Stappiaceae</taxon>
        <taxon>Stappia</taxon>
    </lineage>
</organism>
<protein>
    <recommendedName>
        <fullName evidence="4">Phage protein D</fullName>
    </recommendedName>
</protein>
<dbReference type="Proteomes" id="UP000219331">
    <property type="component" value="Unassembled WGS sequence"/>
</dbReference>
<sequence length="338" mass="36337">MSVRRPIVTVIGPSGRDLVPFWGTTLLGVTITDQAGYESDEAVLRFTAPPFVPPAKGTRYTVSAGWARDALAMTGTYTVSRVRFVGDPERGEMMEAVCRAADFLDKMKASGSKHYDPKNGFGTAGKIFRALAAEAGVPAVIASEIDAIEIPYRLRWNQSLLDFATDLADEVGAIVKPQAGKFVVLARGDGKSGSGKALPQITIQHDPSYAWSVDIEERSSVERTEMAWFDAKAGRMRNEKAETGRKGGRSAGMHPQPSKEEARKGASARAQELSRFTGTASFEGPGRPEAVAGAPLKCSGFGETIDGIEWEAAGITHEIEPEDGWITTIEAQTREKAS</sequence>